<comment type="caution">
    <text evidence="2">The sequence shown here is derived from an EMBL/GenBank/DDBJ whole genome shotgun (WGS) entry which is preliminary data.</text>
</comment>
<accession>A0A086M5B1</accession>
<protein>
    <submittedName>
        <fullName evidence="2">Uncharacterized protein</fullName>
    </submittedName>
</protein>
<evidence type="ECO:0000313" key="2">
    <source>
        <dbReference type="EMBL" id="KFG64079.1"/>
    </source>
</evidence>
<name>A0A086M5B1_TOXGO</name>
<dbReference type="VEuPathDB" id="ToxoDB:TGRUB_272760B"/>
<evidence type="ECO:0000256" key="1">
    <source>
        <dbReference type="SAM" id="MobiDB-lite"/>
    </source>
</evidence>
<organism evidence="2 3">
    <name type="scientific">Toxoplasma gondii RUB</name>
    <dbReference type="NCBI Taxonomy" id="935652"/>
    <lineage>
        <taxon>Eukaryota</taxon>
        <taxon>Sar</taxon>
        <taxon>Alveolata</taxon>
        <taxon>Apicomplexa</taxon>
        <taxon>Conoidasida</taxon>
        <taxon>Coccidia</taxon>
        <taxon>Eucoccidiorida</taxon>
        <taxon>Eimeriorina</taxon>
        <taxon>Sarcocystidae</taxon>
        <taxon>Toxoplasma</taxon>
    </lineage>
</organism>
<sequence>MASLASSYGVQERLASLAETVESRMEAVLARHVRCREVKTILDRALHTTLRQQASKGVGGQPSTAPSSTSPSSSSASSPSSLSSAVLPRGPSENSEPPASSVSSSGEGSAEQEIAS</sequence>
<evidence type="ECO:0000313" key="3">
    <source>
        <dbReference type="Proteomes" id="UP000028834"/>
    </source>
</evidence>
<feature type="region of interest" description="Disordered" evidence="1">
    <location>
        <begin position="50"/>
        <end position="116"/>
    </location>
</feature>
<dbReference type="Proteomes" id="UP000028834">
    <property type="component" value="Unassembled WGS sequence"/>
</dbReference>
<dbReference type="EMBL" id="AFYV02000757">
    <property type="protein sequence ID" value="KFG64079.1"/>
    <property type="molecule type" value="Genomic_DNA"/>
</dbReference>
<reference evidence="2 3" key="1">
    <citation type="submission" date="2014-05" db="EMBL/GenBank/DDBJ databases">
        <authorList>
            <person name="Sibley D."/>
            <person name="Venepally P."/>
            <person name="Karamycheva S."/>
            <person name="Hadjithomas M."/>
            <person name="Khan A."/>
            <person name="Brunk B."/>
            <person name="Roos D."/>
            <person name="Caler E."/>
            <person name="Lorenzi H."/>
        </authorList>
    </citation>
    <scope>NUCLEOTIDE SEQUENCE [LARGE SCALE GENOMIC DNA]</scope>
    <source>
        <strain evidence="2 3">RUB</strain>
    </source>
</reference>
<gene>
    <name evidence="2" type="ORF">TGRUB_272760B</name>
</gene>
<dbReference type="AlphaFoldDB" id="A0A086M5B1"/>
<proteinExistence type="predicted"/>
<feature type="compositionally biased region" description="Low complexity" evidence="1">
    <location>
        <begin position="62"/>
        <end position="116"/>
    </location>
</feature>